<protein>
    <submittedName>
        <fullName evidence="11">Membrane transporter</fullName>
    </submittedName>
</protein>
<dbReference type="PANTHER" id="PTHR48021:SF46">
    <property type="entry name" value="MAJOR FACILITATOR SUPERFAMILY (MFS) PROFILE DOMAIN-CONTAINING PROTEIN"/>
    <property type="match status" value="1"/>
</dbReference>
<evidence type="ECO:0000313" key="12">
    <source>
        <dbReference type="Proteomes" id="UP000051574"/>
    </source>
</evidence>
<name>A0A0T6BC64_9SCAR</name>
<evidence type="ECO:0000256" key="5">
    <source>
        <dbReference type="ARBA" id="ARBA00022692"/>
    </source>
</evidence>
<dbReference type="InterPro" id="IPR050549">
    <property type="entry name" value="MFS_Trehalose_Transporter"/>
</dbReference>
<dbReference type="PANTHER" id="PTHR48021">
    <property type="match status" value="1"/>
</dbReference>
<feature type="transmembrane region" description="Helical" evidence="9">
    <location>
        <begin position="365"/>
        <end position="391"/>
    </location>
</feature>
<accession>A0A0T6BC64</accession>
<keyword evidence="5 9" id="KW-0812">Transmembrane</keyword>
<feature type="transmembrane region" description="Helical" evidence="9">
    <location>
        <begin position="105"/>
        <end position="126"/>
    </location>
</feature>
<feature type="domain" description="Major facilitator superfamily (MFS) profile" evidence="10">
    <location>
        <begin position="30"/>
        <end position="457"/>
    </location>
</feature>
<sequence length="474" mass="52593">MKGVIEIIKNKMAEEEKPAKGARFPGKTWPQVVAIVSASIAFMAAGTIFTWPSPAIPKLLTPEYNITIDQASYLTVIPPLAMIVGTPPFCILLDKIGRKKNLMILGFLQIVSWLLIAFGTNIYIFYLARCISGLGDACGFATLPTYIAESATPPVRGRYGNMMMIIMFFGQFMINCIGYYCSIKTTALAMLSIPILFLISFYFMPETPYFYVMKNDQSNARKSLQKLRRINDVELELMQITADVQRQMSESSKYSDLWNIKSNRMAVIIANVARGFQQFGGISALLVYTQYIFQQAGGDISSGVAAMIFSGMLSVANVFANFISDSLGRKRSMVVSCFFCGIALLSETIFFYLQDNTNVDVSVASWFPVVGLAVYVLAFTSGLGVVPTLLLGELFSTAIRSKAAMTTNISFAIYLSVLNKLFQYLLTSFGLWVPFLFFSVCLFLSAIGSYFIIPDTKDKTLEEIQQILKGNSKR</sequence>
<feature type="transmembrane region" description="Helical" evidence="9">
    <location>
        <begin position="403"/>
        <end position="425"/>
    </location>
</feature>
<evidence type="ECO:0000256" key="3">
    <source>
        <dbReference type="ARBA" id="ARBA00022475"/>
    </source>
</evidence>
<dbReference type="AlphaFoldDB" id="A0A0T6BC64"/>
<dbReference type="InterPro" id="IPR036259">
    <property type="entry name" value="MFS_trans_sf"/>
</dbReference>
<comment type="subcellular location">
    <subcellularLocation>
        <location evidence="1">Cell membrane</location>
        <topology evidence="1">Multi-pass membrane protein</topology>
    </subcellularLocation>
</comment>
<dbReference type="InterPro" id="IPR020846">
    <property type="entry name" value="MFS_dom"/>
</dbReference>
<feature type="transmembrane region" description="Helical" evidence="9">
    <location>
        <begin position="431"/>
        <end position="453"/>
    </location>
</feature>
<comment type="caution">
    <text evidence="11">The sequence shown here is derived from an EMBL/GenBank/DDBJ whole genome shotgun (WGS) entry which is preliminary data.</text>
</comment>
<feature type="transmembrane region" description="Helical" evidence="9">
    <location>
        <begin position="159"/>
        <end position="180"/>
    </location>
</feature>
<evidence type="ECO:0000256" key="6">
    <source>
        <dbReference type="ARBA" id="ARBA00022989"/>
    </source>
</evidence>
<dbReference type="FunFam" id="1.20.1250.20:FF:000218">
    <property type="entry name" value="facilitated trehalose transporter Tret1"/>
    <property type="match status" value="1"/>
</dbReference>
<keyword evidence="12" id="KW-1185">Reference proteome</keyword>
<dbReference type="InterPro" id="IPR005828">
    <property type="entry name" value="MFS_sugar_transport-like"/>
</dbReference>
<dbReference type="GO" id="GO:0005886">
    <property type="term" value="C:plasma membrane"/>
    <property type="evidence" value="ECO:0007669"/>
    <property type="project" value="UniProtKB-SubCell"/>
</dbReference>
<keyword evidence="2" id="KW-0813">Transport</keyword>
<feature type="transmembrane region" description="Helical" evidence="9">
    <location>
        <begin position="71"/>
        <end position="93"/>
    </location>
</feature>
<dbReference type="GO" id="GO:0022857">
    <property type="term" value="F:transmembrane transporter activity"/>
    <property type="evidence" value="ECO:0007669"/>
    <property type="project" value="InterPro"/>
</dbReference>
<dbReference type="Gene3D" id="1.20.1250.20">
    <property type="entry name" value="MFS general substrate transporter like domains"/>
    <property type="match status" value="1"/>
</dbReference>
<keyword evidence="7 9" id="KW-0472">Membrane</keyword>
<dbReference type="Proteomes" id="UP000051574">
    <property type="component" value="Unassembled WGS sequence"/>
</dbReference>
<dbReference type="OrthoDB" id="6133115at2759"/>
<dbReference type="PRINTS" id="PR00171">
    <property type="entry name" value="SUGRTRNSPORT"/>
</dbReference>
<evidence type="ECO:0000256" key="9">
    <source>
        <dbReference type="SAM" id="Phobius"/>
    </source>
</evidence>
<reference evidence="11 12" key="1">
    <citation type="submission" date="2015-09" db="EMBL/GenBank/DDBJ databases">
        <title>Draft genome of the scarab beetle Oryctes borbonicus.</title>
        <authorList>
            <person name="Meyer J.M."/>
            <person name="Markov G.V."/>
            <person name="Baskaran P."/>
            <person name="Herrmann M."/>
            <person name="Sommer R.J."/>
            <person name="Roedelsperger C."/>
        </authorList>
    </citation>
    <scope>NUCLEOTIDE SEQUENCE [LARGE SCALE GENOMIC DNA]</scope>
    <source>
        <strain evidence="11">OB123</strain>
        <tissue evidence="11">Whole animal</tissue>
    </source>
</reference>
<evidence type="ECO:0000259" key="10">
    <source>
        <dbReference type="PROSITE" id="PS50850"/>
    </source>
</evidence>
<gene>
    <name evidence="11" type="ORF">AMK59_592</name>
</gene>
<organism evidence="11 12">
    <name type="scientific">Oryctes borbonicus</name>
    <dbReference type="NCBI Taxonomy" id="1629725"/>
    <lineage>
        <taxon>Eukaryota</taxon>
        <taxon>Metazoa</taxon>
        <taxon>Ecdysozoa</taxon>
        <taxon>Arthropoda</taxon>
        <taxon>Hexapoda</taxon>
        <taxon>Insecta</taxon>
        <taxon>Pterygota</taxon>
        <taxon>Neoptera</taxon>
        <taxon>Endopterygota</taxon>
        <taxon>Coleoptera</taxon>
        <taxon>Polyphaga</taxon>
        <taxon>Scarabaeiformia</taxon>
        <taxon>Scarabaeidae</taxon>
        <taxon>Dynastinae</taxon>
        <taxon>Oryctes</taxon>
    </lineage>
</organism>
<evidence type="ECO:0000256" key="2">
    <source>
        <dbReference type="ARBA" id="ARBA00022448"/>
    </source>
</evidence>
<keyword evidence="4" id="KW-0762">Sugar transport</keyword>
<dbReference type="SUPFAM" id="SSF103473">
    <property type="entry name" value="MFS general substrate transporter"/>
    <property type="match status" value="1"/>
</dbReference>
<proteinExistence type="predicted"/>
<feature type="transmembrane region" description="Helical" evidence="9">
    <location>
        <begin position="187"/>
        <end position="204"/>
    </location>
</feature>
<evidence type="ECO:0000313" key="11">
    <source>
        <dbReference type="EMBL" id="KRT84897.1"/>
    </source>
</evidence>
<feature type="transmembrane region" description="Helical" evidence="9">
    <location>
        <begin position="332"/>
        <end position="353"/>
    </location>
</feature>
<feature type="transmembrane region" description="Helical" evidence="9">
    <location>
        <begin position="32"/>
        <end position="51"/>
    </location>
</feature>
<keyword evidence="8" id="KW-0325">Glycoprotein</keyword>
<feature type="transmembrane region" description="Helical" evidence="9">
    <location>
        <begin position="300"/>
        <end position="320"/>
    </location>
</feature>
<evidence type="ECO:0000256" key="8">
    <source>
        <dbReference type="ARBA" id="ARBA00023180"/>
    </source>
</evidence>
<evidence type="ECO:0000256" key="1">
    <source>
        <dbReference type="ARBA" id="ARBA00004651"/>
    </source>
</evidence>
<keyword evidence="3" id="KW-1003">Cell membrane</keyword>
<evidence type="ECO:0000256" key="4">
    <source>
        <dbReference type="ARBA" id="ARBA00022597"/>
    </source>
</evidence>
<dbReference type="EMBL" id="LJIG01002043">
    <property type="protein sequence ID" value="KRT84897.1"/>
    <property type="molecule type" value="Genomic_DNA"/>
</dbReference>
<dbReference type="PROSITE" id="PS50850">
    <property type="entry name" value="MFS"/>
    <property type="match status" value="1"/>
</dbReference>
<dbReference type="InterPro" id="IPR003663">
    <property type="entry name" value="Sugar/inositol_transpt"/>
</dbReference>
<dbReference type="Pfam" id="PF00083">
    <property type="entry name" value="Sugar_tr"/>
    <property type="match status" value="1"/>
</dbReference>
<evidence type="ECO:0000256" key="7">
    <source>
        <dbReference type="ARBA" id="ARBA00023136"/>
    </source>
</evidence>
<keyword evidence="6 9" id="KW-1133">Transmembrane helix</keyword>